<evidence type="ECO:0008006" key="3">
    <source>
        <dbReference type="Google" id="ProtNLM"/>
    </source>
</evidence>
<dbReference type="EMBL" id="SUME01000008">
    <property type="protein sequence ID" value="TJZ53318.1"/>
    <property type="molecule type" value="Genomic_DNA"/>
</dbReference>
<proteinExistence type="predicted"/>
<sequence>MEKKEIEIFYPKSLTAWRKWLEKNHVSKQAVWLVFYNKKSELKSITWSEAVNIALCFGWIDSKKVKIDEETAHQFFSKRKPISTWSKINKEKVGKLIEQGLMTEAGLRSIETAKQNGSWKFLDEVEELIIPADLDAAFANKPNAKDFFLNLSKSVRKIILTWLVFAKTTETRQKRINEIIESAEQSLRPKHLR</sequence>
<reference evidence="1 2" key="1">
    <citation type="submission" date="2019-04" db="EMBL/GenBank/DDBJ databases">
        <title>Sphingobacterium olei sp. nov., isolated from oil-contaminated soil.</title>
        <authorList>
            <person name="Liu B."/>
        </authorList>
    </citation>
    <scope>NUCLEOTIDE SEQUENCE [LARGE SCALE GENOMIC DNA]</scope>
    <source>
        <strain evidence="1 2">HAL-9</strain>
    </source>
</reference>
<name>A0A4V5MKW7_9SPHI</name>
<keyword evidence="2" id="KW-1185">Reference proteome</keyword>
<dbReference type="Proteomes" id="UP000306808">
    <property type="component" value="Unassembled WGS sequence"/>
</dbReference>
<organism evidence="1 2">
    <name type="scientific">Sphingobacterium olei</name>
    <dbReference type="NCBI Taxonomy" id="2571155"/>
    <lineage>
        <taxon>Bacteria</taxon>
        <taxon>Pseudomonadati</taxon>
        <taxon>Bacteroidota</taxon>
        <taxon>Sphingobacteriia</taxon>
        <taxon>Sphingobacteriales</taxon>
        <taxon>Sphingobacteriaceae</taxon>
        <taxon>Sphingobacterium</taxon>
    </lineage>
</organism>
<dbReference type="AlphaFoldDB" id="A0A4V5MKW7"/>
<dbReference type="Pfam" id="PF13376">
    <property type="entry name" value="OmdA"/>
    <property type="match status" value="1"/>
</dbReference>
<evidence type="ECO:0000313" key="2">
    <source>
        <dbReference type="Proteomes" id="UP000306808"/>
    </source>
</evidence>
<gene>
    <name evidence="1" type="ORF">FAZ15_18390</name>
</gene>
<dbReference type="OrthoDB" id="9796999at2"/>
<comment type="caution">
    <text evidence="1">The sequence shown here is derived from an EMBL/GenBank/DDBJ whole genome shotgun (WGS) entry which is preliminary data.</text>
</comment>
<accession>A0A4V5MKW7</accession>
<evidence type="ECO:0000313" key="1">
    <source>
        <dbReference type="EMBL" id="TJZ53318.1"/>
    </source>
</evidence>
<dbReference type="RefSeq" id="WP_136902773.1">
    <property type="nucleotide sequence ID" value="NZ_SUME01000008.1"/>
</dbReference>
<protein>
    <recommendedName>
        <fullName evidence="3">Bacteriocin-protection protein</fullName>
    </recommendedName>
</protein>